<accession>A0A834HY40</accession>
<feature type="region of interest" description="Disordered" evidence="1">
    <location>
        <begin position="1"/>
        <end position="56"/>
    </location>
</feature>
<feature type="compositionally biased region" description="Basic and acidic residues" evidence="1">
    <location>
        <begin position="32"/>
        <end position="45"/>
    </location>
</feature>
<keyword evidence="3" id="KW-1185">Reference proteome</keyword>
<protein>
    <submittedName>
        <fullName evidence="2">Uncharacterized protein</fullName>
    </submittedName>
</protein>
<name>A0A834HY40_RHYFE</name>
<evidence type="ECO:0000256" key="1">
    <source>
        <dbReference type="SAM" id="MobiDB-lite"/>
    </source>
</evidence>
<dbReference type="AlphaFoldDB" id="A0A834HY40"/>
<evidence type="ECO:0000313" key="3">
    <source>
        <dbReference type="Proteomes" id="UP000625711"/>
    </source>
</evidence>
<sequence length="74" mass="8247">MRESSRGARAEGGGRNAPPPFFLPPPHILPEPIKDDCALPLDPRRPHPPPLLRPTRRRSQRDGFFCAVITVPCN</sequence>
<evidence type="ECO:0000313" key="2">
    <source>
        <dbReference type="EMBL" id="KAF7269343.1"/>
    </source>
</evidence>
<gene>
    <name evidence="2" type="ORF">GWI33_017598</name>
</gene>
<feature type="compositionally biased region" description="Pro residues" evidence="1">
    <location>
        <begin position="17"/>
        <end position="29"/>
    </location>
</feature>
<organism evidence="2 3">
    <name type="scientific">Rhynchophorus ferrugineus</name>
    <name type="common">Red palm weevil</name>
    <name type="synonym">Curculio ferrugineus</name>
    <dbReference type="NCBI Taxonomy" id="354439"/>
    <lineage>
        <taxon>Eukaryota</taxon>
        <taxon>Metazoa</taxon>
        <taxon>Ecdysozoa</taxon>
        <taxon>Arthropoda</taxon>
        <taxon>Hexapoda</taxon>
        <taxon>Insecta</taxon>
        <taxon>Pterygota</taxon>
        <taxon>Neoptera</taxon>
        <taxon>Endopterygota</taxon>
        <taxon>Coleoptera</taxon>
        <taxon>Polyphaga</taxon>
        <taxon>Cucujiformia</taxon>
        <taxon>Curculionidae</taxon>
        <taxon>Dryophthorinae</taxon>
        <taxon>Rhynchophorus</taxon>
    </lineage>
</organism>
<dbReference type="Proteomes" id="UP000625711">
    <property type="component" value="Unassembled WGS sequence"/>
</dbReference>
<dbReference type="EMBL" id="JAACXV010014237">
    <property type="protein sequence ID" value="KAF7269343.1"/>
    <property type="molecule type" value="Genomic_DNA"/>
</dbReference>
<reference evidence="2" key="1">
    <citation type="submission" date="2020-08" db="EMBL/GenBank/DDBJ databases">
        <title>Genome sequencing and assembly of the red palm weevil Rhynchophorus ferrugineus.</title>
        <authorList>
            <person name="Dias G.B."/>
            <person name="Bergman C.M."/>
            <person name="Manee M."/>
        </authorList>
    </citation>
    <scope>NUCLEOTIDE SEQUENCE</scope>
    <source>
        <strain evidence="2">AA-2017</strain>
        <tissue evidence="2">Whole larva</tissue>
    </source>
</reference>
<proteinExistence type="predicted"/>
<comment type="caution">
    <text evidence="2">The sequence shown here is derived from an EMBL/GenBank/DDBJ whole genome shotgun (WGS) entry which is preliminary data.</text>
</comment>